<evidence type="ECO:0000313" key="2">
    <source>
        <dbReference type="EMBL" id="KAJ4823761.1"/>
    </source>
</evidence>
<dbReference type="AlphaFoldDB" id="A0A9Q0F4Z0"/>
<evidence type="ECO:0000313" key="3">
    <source>
        <dbReference type="Proteomes" id="UP001141552"/>
    </source>
</evidence>
<proteinExistence type="predicted"/>
<gene>
    <name evidence="2" type="ORF">Tsubulata_012077</name>
</gene>
<accession>A0A9Q0F4Z0</accession>
<dbReference type="EMBL" id="JAKUCV010007359">
    <property type="protein sequence ID" value="KAJ4823761.1"/>
    <property type="molecule type" value="Genomic_DNA"/>
</dbReference>
<protein>
    <submittedName>
        <fullName evidence="2">Uncharacterized protein</fullName>
    </submittedName>
</protein>
<dbReference type="Proteomes" id="UP001141552">
    <property type="component" value="Unassembled WGS sequence"/>
</dbReference>
<comment type="caution">
    <text evidence="2">The sequence shown here is derived from an EMBL/GenBank/DDBJ whole genome shotgun (WGS) entry which is preliminary data.</text>
</comment>
<dbReference type="OrthoDB" id="1429861at2759"/>
<keyword evidence="3" id="KW-1185">Reference proteome</keyword>
<name>A0A9Q0F4Z0_9ROSI</name>
<sequence length="252" mass="28354">MNKSSVSLFLGDKFPTMSNYYNYNQGSSKELPEYKQQPQKATSGYEIMTVENALWRATPLWRIFKSGRNGFKDEYKTTSTTRVGDKSGYTEHQFEERYRVVNFDNYGSASGSGTGKKSRGKNQDGRARGYGYQGERGPAQKNDIYDKGDVAICNPIHRAAWPIAASCFATDALQNHYRKRKATTSRRPTRSSRFGCERVHHLLDPPTTAAFASSAKPKEAVQPLKAPHTTTIRKLHRMLVPQPPPATVARPR</sequence>
<reference evidence="2" key="2">
    <citation type="journal article" date="2023" name="Plants (Basel)">
        <title>Annotation of the Turnera subulata (Passifloraceae) Draft Genome Reveals the S-Locus Evolved after the Divergence of Turneroideae from Passifloroideae in a Stepwise Manner.</title>
        <authorList>
            <person name="Henning P.M."/>
            <person name="Roalson E.H."/>
            <person name="Mir W."/>
            <person name="McCubbin A.G."/>
            <person name="Shore J.S."/>
        </authorList>
    </citation>
    <scope>NUCLEOTIDE SEQUENCE</scope>
    <source>
        <strain evidence="2">F60SS</strain>
    </source>
</reference>
<feature type="region of interest" description="Disordered" evidence="1">
    <location>
        <begin position="109"/>
        <end position="141"/>
    </location>
</feature>
<reference evidence="2" key="1">
    <citation type="submission" date="2022-02" db="EMBL/GenBank/DDBJ databases">
        <authorList>
            <person name="Henning P.M."/>
            <person name="McCubbin A.G."/>
            <person name="Shore J.S."/>
        </authorList>
    </citation>
    <scope>NUCLEOTIDE SEQUENCE</scope>
    <source>
        <strain evidence="2">F60SS</strain>
        <tissue evidence="2">Leaves</tissue>
    </source>
</reference>
<evidence type="ECO:0000256" key="1">
    <source>
        <dbReference type="SAM" id="MobiDB-lite"/>
    </source>
</evidence>
<organism evidence="2 3">
    <name type="scientific">Turnera subulata</name>
    <dbReference type="NCBI Taxonomy" id="218843"/>
    <lineage>
        <taxon>Eukaryota</taxon>
        <taxon>Viridiplantae</taxon>
        <taxon>Streptophyta</taxon>
        <taxon>Embryophyta</taxon>
        <taxon>Tracheophyta</taxon>
        <taxon>Spermatophyta</taxon>
        <taxon>Magnoliopsida</taxon>
        <taxon>eudicotyledons</taxon>
        <taxon>Gunneridae</taxon>
        <taxon>Pentapetalae</taxon>
        <taxon>rosids</taxon>
        <taxon>fabids</taxon>
        <taxon>Malpighiales</taxon>
        <taxon>Passifloraceae</taxon>
        <taxon>Turnera</taxon>
    </lineage>
</organism>